<dbReference type="AlphaFoldDB" id="X6N0T9"/>
<evidence type="ECO:0000313" key="1">
    <source>
        <dbReference type="EMBL" id="ETO19696.1"/>
    </source>
</evidence>
<organism evidence="1 2">
    <name type="scientific">Reticulomyxa filosa</name>
    <dbReference type="NCBI Taxonomy" id="46433"/>
    <lineage>
        <taxon>Eukaryota</taxon>
        <taxon>Sar</taxon>
        <taxon>Rhizaria</taxon>
        <taxon>Retaria</taxon>
        <taxon>Foraminifera</taxon>
        <taxon>Monothalamids</taxon>
        <taxon>Reticulomyxidae</taxon>
        <taxon>Reticulomyxa</taxon>
    </lineage>
</organism>
<protein>
    <recommendedName>
        <fullName evidence="3">Caspase family p20 domain-containing protein</fullName>
    </recommendedName>
</protein>
<proteinExistence type="predicted"/>
<dbReference type="Gene3D" id="3.40.50.1460">
    <property type="match status" value="1"/>
</dbReference>
<evidence type="ECO:0008006" key="3">
    <source>
        <dbReference type="Google" id="ProtNLM"/>
    </source>
</evidence>
<evidence type="ECO:0000313" key="2">
    <source>
        <dbReference type="Proteomes" id="UP000023152"/>
    </source>
</evidence>
<reference evidence="1 2" key="1">
    <citation type="journal article" date="2013" name="Curr. Biol.">
        <title>The Genome of the Foraminiferan Reticulomyxa filosa.</title>
        <authorList>
            <person name="Glockner G."/>
            <person name="Hulsmann N."/>
            <person name="Schleicher M."/>
            <person name="Noegel A.A."/>
            <person name="Eichinger L."/>
            <person name="Gallinger C."/>
            <person name="Pawlowski J."/>
            <person name="Sierra R."/>
            <person name="Euteneuer U."/>
            <person name="Pillet L."/>
            <person name="Moustafa A."/>
            <person name="Platzer M."/>
            <person name="Groth M."/>
            <person name="Szafranski K."/>
            <person name="Schliwa M."/>
        </authorList>
    </citation>
    <scope>NUCLEOTIDE SEQUENCE [LARGE SCALE GENOMIC DNA]</scope>
</reference>
<gene>
    <name evidence="1" type="ORF">RFI_17534</name>
</gene>
<sequence length="307" mass="36755">MKWWNQREQKDKTEIIEKFKTMSNEQFGIWLLKESKWRHEITKDDINFICFSIDAYIEFVMTSQDNKEEEEVESVILLFYSYEKKKLIRMKKLTFEELLHQSYYCLEAKHFQKMNNENVKLQLVDMKNNIIETDEDVMKEFENSEPTYKIAWISFQRPVILGKVKTIKNALVILIAISEYDNNNKWKNLKNVKEKDITNFKQLFEQEMNYEMVCNPSPKMTKDDVDEFIEQTKFNFKLRKNTSQYDGLIIIICGHGEDGNMLVASDGKYIFQKFLLLILAAEKMLQNLTKLQCEEMKDYVDIVTMDF</sequence>
<name>X6N0T9_RETFI</name>
<dbReference type="Proteomes" id="UP000023152">
    <property type="component" value="Unassembled WGS sequence"/>
</dbReference>
<keyword evidence="2" id="KW-1185">Reference proteome</keyword>
<dbReference type="InterPro" id="IPR029030">
    <property type="entry name" value="Caspase-like_dom_sf"/>
</dbReference>
<dbReference type="EMBL" id="ASPP01013381">
    <property type="protein sequence ID" value="ETO19696.1"/>
    <property type="molecule type" value="Genomic_DNA"/>
</dbReference>
<accession>X6N0T9</accession>
<dbReference type="SUPFAM" id="SSF52129">
    <property type="entry name" value="Caspase-like"/>
    <property type="match status" value="1"/>
</dbReference>
<comment type="caution">
    <text evidence="1">The sequence shown here is derived from an EMBL/GenBank/DDBJ whole genome shotgun (WGS) entry which is preliminary data.</text>
</comment>